<evidence type="ECO:0000256" key="15">
    <source>
        <dbReference type="PROSITE-ProRule" id="PRU00076"/>
    </source>
</evidence>
<evidence type="ECO:0000256" key="5">
    <source>
        <dbReference type="ARBA" id="ARBA00022692"/>
    </source>
</evidence>
<evidence type="ECO:0000256" key="10">
    <source>
        <dbReference type="ARBA" id="ARBA00023180"/>
    </source>
</evidence>
<dbReference type="Pfam" id="PF01826">
    <property type="entry name" value="TIL"/>
    <property type="match status" value="1"/>
</dbReference>
<dbReference type="Pfam" id="PF08742">
    <property type="entry name" value="C8"/>
    <property type="match status" value="4"/>
</dbReference>
<dbReference type="CDD" id="cd19941">
    <property type="entry name" value="TIL"/>
    <property type="match status" value="4"/>
</dbReference>
<dbReference type="GO" id="GO:0022857">
    <property type="term" value="F:transmembrane transporter activity"/>
    <property type="evidence" value="ECO:0007669"/>
    <property type="project" value="InterPro"/>
</dbReference>
<sequence length="3428" mass="377801">MDPPAAEKVKKVLYVTYVMATLDVTWLFLQFSITPYLARRLGFDTLWFGYLQTAVGVIQLMGGPLFGRFADIFGARAALSLSCIASVIYYLMLAAADSALLLFLHKLPAVFMHALPGSQMVVTDLSENNKRADALAKLGLCFGIGMITGSSLGGTLSTRFGERFAACVAAGGSVINLLMVLKFIPKHTKKHTKNDTGSVFNFGEIVRLLRFPGVAKTFTVKIISGLPSGVFQVMFSIIVMNFFQLQVEQNGYLMAYLGVVQMVIQGAVIGRLTTRYSDYSLLLFSVGLNSLVGLAQALTTNIFQFCFVVIPMMLSISIFNVITDSMLTKSVPASDTGTMLGLCASVLPLVRTIGPTIGVESVNLTHQHDPENRSSGIMLAKWETRSHAEQQVQLNSTSSEQREAWAARRSRGTIDPCVVLCLHGDHCLYPGSCNCSSYHVTGSHCQTVPNTGLEREMACRSWGQYSYETFDGLYYYFPGKCSYTLVKDCEDSTTSGVFIQVHNDPDCNSNPYSCRRSVSLFLPWEGEIRLQGFNVTFKGQSLQLPHNIHDIELERISDYILVSQHQIFMLAWQGHSSSIYIKMNPEFVGRTCGLCGNFNADVQDDLKTSYGVFTDNLSMFGNSWMEEEPQQLTCPMVPSFYPFPCSTQDPHDLLKVAEVCTSLLEDPFKSCHEFVSPYSYMASCSNDICLSGSSGDMVCNVLTEYTRACAHAGHPLHNWRAHFPLCGIECPAELIYRECITCCPVHCNTEHICIDNKLQCLDGCYCPDGLIYEDGICVKPSDCPCEHRGMLYPSGHTIQEECNNCTCVGGVWNCTEHSCPGECSVTGDMYFQSFDGQVYTFQATCQYVLAKSRNPGGFIVTIQNSPCGPNLDGACIQSVNLVLNEDPRTEVTISHSGEVYMASQIRVSLPYSDEMFQIQELSSMFVQLKTVQGLRLQYNWKEFRLYLQLGELWRDNTVGLCGTFNGNIQDDFLAPSGMIESSPNLFGNAWRLPSACLPRPSLPQLDPCDTHQQAASYAVEKCDILTQEVFAVCHEHVSPMAFQLQCRADVCRCGTPCLCSALAHYIRTCRKHNIIIEFRSHVPECAVTCPPTMEYGVCVSSCERHCLSLSLPKVCGDECEEGCVCPQGTYYSMHTQTCVKRSECPCSFLGADYSPGDVILTSSDIQICQDGKFVSQSIITDKFCPPGQVYEDCGNMVQGLSARKGLACVHTCESYLLNLTCSSHEPCVPGCICPLGLLKHGDECIEPVSCPCLWKGKEYYPGDRVSSPCHQCVCQHGLFQCNFHPCASMCTVYGDRHYRTFDGLLFDYIGDCKVHLIKSSTDVTLSVTAENVDCFESGVICRKTLFISVGQSIIVFDDESGKPNPSSVIDRQNVYILNAGYFTIIHLKQYEISVLWDRKNTIHIQAGSQWQGKLSGLCGNFDLKTVNEMKTPDNMDVSTPQEFGNSWTAAECIKSPDLRHPCALNPTRESFAKRQCGILLSEVFQTCHPVVDVTSYYMNCLADTCSCSRGGDCECFCSSLATYAHSCCQQGIPIDWRSPSLCPYDCEYYNKVLGKGPIRLLTYRERDLLLAANRTSGLVFLKRGVSSRDGLVTLFMITPGLSKTRPHDSSLVSFEAADRPNYFLLTERSGHLRLRKWEDSREFCDSATFIMHRDTWITGFDSLESLVWPGYFLHYMLYKLQLLKYNHSPRYRRATLFKLAGSTTDFLISPQCQWRYESCTSPCFRTCSDPAALSCVTTLKVEGCFPQCPADMVMDEMTQRCVYLDDCIKPPVTLAEFSLTPTAITSSTLATATIITVTSTEALNTTKSSPPEPRTTTSTTTSTFHPKSLASTARSITLLTTTIFTPSETIRTMTTTPRVTQSVSISTNFSVPPSMDISTTSTKLLTGISTLPSILAFTTEATTETTPETFKVPFNTTSPEPATFSKTSTVRITIPPELSKTSTETKTFSAENFTLTKSLALDLSTSATTAHHSVPAPLQPLTVMLPTITPRYSTEFITAVSAFNTLKTTTVSSTREPLITHTKEKTIPTSSAVMKTSTTHIPMKPRESTQTLSFTAAYPLSKYPVTSKTISDIFNTTTQITTVPPMISAAEPVVTTATTTFQPISIPYTTHTSWSPGLLPIDETHTTTSWRMSPSTRGTTSTESISYQSIPNEFESTTKDVTLTKSLPVPTLTMHTKVLPSATAYNISTLPPLQILHTHKTTPITPMVSNGTVAKASSTESHLGPLSYSSSTYAHLSEKISTFTTQPSTTTSTLADEIIIKTTLQAYTPAVTVSPQTQVAGSASTSKTTEPRAPTTETVFTSYSPTVSSGTIHHKMETTHFFPHTEKFEIFTDKSLQSWLQPTSSPRMTSYTERPEAMITPNISTVPSTIHKTSKITMTTHFLPPVVTEKSKTITSTEKMLDTTVYLERAKTVSQTSSLSPLTFSTIPSTKTPLQKTENQTAVGPNATSVRTSTSTTVPTAPHDKTTVSARTISLTMSPSDWQLVDKMTSATHITTEELPSPDSSQTSSSALLITPTTLYTTRTKQWITPKEEFLHLTPSVLPTSSKDVSVIKVCTPPYSLVVDECTKLICVNGQLILFNKSQSCPYDSSPPNCGLLGFAVLVNGDKCCPKWDCPCRCSVFPDLNIVTFDGNSVALYKAAAYVVTQLMNETVTILVQECLISDSTLVWNFTHLCLAALNITHDSKQVLVNRLQRRVYINSRYAMPRLKKDGFEVLDTGNMYLIRTPAGLKIQWFHSTGMMVIETETRADKASTMGLCGCCDGNSLNDLILANGTVVADAEDPAVFIDSWQIPNTTSYVGLSRRREANCSTSDCSDCLNMLHNLTFTACHSYVPPATFCEVWVRDAEYVNNRCVALAAYVASCHKFNICIEWRSQDYSFVCPGKLQYQACLPACTALSCPNKEFEYDAVQCSGMSEGCMCPEGTLLHRPFSALCISPVKCACTDSFGSPRALGEVWKASVDGCCMYRCESDGIVPVEFECSDIPQPVCTRAGEISVSLADDNNCCTQRVCVCNQSACETTSMNCGFGQKMVLYFRQDSCCPQYTCECDPDQCVLDVPVCREDQTLIATRTEGSCCLAYICMCAICSEVIPECEDGELLTVEPNSTDRCCPIYHCLCETSRCSVITCPLGMVAVSNIVPKQCCPSQECKCACETISQPKCAMGENLQLNRAFIADSENPCGCKHFHCVRSAVCVDGYRGIMRPGQTLMEHSALGVCYTTRCTHSFDSATGFYLIKATSINCTAQCLPNQVYLPPKDQSACCGVCKNVSCMYHNDSGSLVLYKPGKSWVSDCMRYECADTQSGPVLVSYSYSCPPFNETECMKIGGTVMTYMDGCCKTCKEDGKSCQKVTVRMTIRKNDCRSNRPVNIVSCDGKCPSASIYNYNINTYARFCKCCREMGLQRRSVQLYCSGNSTWVNYSIQEPTDCSCQWS</sequence>
<dbReference type="Pfam" id="PF25962">
    <property type="entry name" value="TIL_OTOGL_Mucin"/>
    <property type="match status" value="1"/>
</dbReference>
<keyword evidence="22" id="KW-1185">Reference proteome</keyword>
<feature type="domain" description="EGF-like" evidence="19">
    <location>
        <begin position="413"/>
        <end position="446"/>
    </location>
</feature>
<evidence type="ECO:0000256" key="8">
    <source>
        <dbReference type="ARBA" id="ARBA00023136"/>
    </source>
</evidence>
<feature type="transmembrane region" description="Helical" evidence="17">
    <location>
        <begin position="279"/>
        <end position="298"/>
    </location>
</feature>
<keyword evidence="8 17" id="KW-0472">Membrane</keyword>
<feature type="domain" description="VWFD" evidence="20">
    <location>
        <begin position="2616"/>
        <end position="2797"/>
    </location>
</feature>
<dbReference type="SMART" id="SM00216">
    <property type="entry name" value="VWD"/>
    <property type="match status" value="4"/>
</dbReference>
<name>A0A9D3N6J8_9TELE</name>
<feature type="compositionally biased region" description="Polar residues" evidence="16">
    <location>
        <begin position="2429"/>
        <end position="2443"/>
    </location>
</feature>
<dbReference type="Gene3D" id="1.20.1250.20">
    <property type="entry name" value="MFS general substrate transporter like domains"/>
    <property type="match status" value="1"/>
</dbReference>
<evidence type="ECO:0000256" key="17">
    <source>
        <dbReference type="SAM" id="Phobius"/>
    </source>
</evidence>
<dbReference type="SUPFAM" id="SSF103473">
    <property type="entry name" value="MFS general substrate transporter"/>
    <property type="match status" value="1"/>
</dbReference>
<dbReference type="PRINTS" id="PR01035">
    <property type="entry name" value="TCRTETA"/>
</dbReference>
<accession>A0A9D3N6J8</accession>
<dbReference type="Pfam" id="PF00094">
    <property type="entry name" value="VWD"/>
    <property type="match status" value="4"/>
</dbReference>
<feature type="domain" description="CTCK" evidence="18">
    <location>
        <begin position="3343"/>
        <end position="3428"/>
    </location>
</feature>
<dbReference type="Pfam" id="PF07690">
    <property type="entry name" value="MFS_1"/>
    <property type="match status" value="1"/>
</dbReference>
<dbReference type="GO" id="GO:0007399">
    <property type="term" value="P:nervous system development"/>
    <property type="evidence" value="ECO:0007669"/>
    <property type="project" value="UniProtKB-ARBA"/>
</dbReference>
<dbReference type="PANTHER" id="PTHR11339:SF228">
    <property type="entry name" value="OTOGELIN"/>
    <property type="match status" value="1"/>
</dbReference>
<evidence type="ECO:0000259" key="18">
    <source>
        <dbReference type="PROSITE" id="PS01225"/>
    </source>
</evidence>
<dbReference type="SUPFAM" id="SSF110221">
    <property type="entry name" value="AbfB domain"/>
    <property type="match status" value="1"/>
</dbReference>
<feature type="domain" description="VWFD" evidence="20">
    <location>
        <begin position="1288"/>
        <end position="1456"/>
    </location>
</feature>
<evidence type="ECO:0000256" key="12">
    <source>
        <dbReference type="ARBA" id="ARBA00078639"/>
    </source>
</evidence>
<feature type="region of interest" description="Disordered" evidence="16">
    <location>
        <begin position="1803"/>
        <end position="1825"/>
    </location>
</feature>
<keyword evidence="3" id="KW-1003">Cell membrane</keyword>
<evidence type="ECO:0000256" key="3">
    <source>
        <dbReference type="ARBA" id="ARBA00022475"/>
    </source>
</evidence>
<feature type="transmembrane region" description="Helical" evidence="17">
    <location>
        <begin position="255"/>
        <end position="273"/>
    </location>
</feature>
<evidence type="ECO:0000256" key="6">
    <source>
        <dbReference type="ARBA" id="ARBA00022737"/>
    </source>
</evidence>
<dbReference type="SMART" id="SM00041">
    <property type="entry name" value="CT"/>
    <property type="match status" value="1"/>
</dbReference>
<comment type="caution">
    <text evidence="15">Lacks conserved residue(s) required for the propagation of feature annotation.</text>
</comment>
<evidence type="ECO:0000256" key="2">
    <source>
        <dbReference type="ARBA" id="ARBA00004613"/>
    </source>
</evidence>
<dbReference type="GO" id="GO:0046373">
    <property type="term" value="P:L-arabinose metabolic process"/>
    <property type="evidence" value="ECO:0007669"/>
    <property type="project" value="InterPro"/>
</dbReference>
<keyword evidence="7 17" id="KW-1133">Transmembrane helix</keyword>
<feature type="transmembrane region" description="Helical" evidence="17">
    <location>
        <begin position="12"/>
        <end position="33"/>
    </location>
</feature>
<keyword evidence="6" id="KW-0677">Repeat</keyword>
<dbReference type="Pfam" id="PF25961">
    <property type="entry name" value="OTOGL_N"/>
    <property type="match status" value="1"/>
</dbReference>
<dbReference type="OrthoDB" id="8921018at2759"/>
<feature type="disulfide bond" evidence="14">
    <location>
        <begin position="3357"/>
        <end position="3406"/>
    </location>
</feature>
<feature type="transmembrane region" description="Helical" evidence="17">
    <location>
        <begin position="45"/>
        <end position="66"/>
    </location>
</feature>
<dbReference type="PROSITE" id="PS51233">
    <property type="entry name" value="VWFD"/>
    <property type="match status" value="4"/>
</dbReference>
<dbReference type="InterPro" id="IPR058753">
    <property type="entry name" value="TIL_OTOGL_Mucin"/>
</dbReference>
<dbReference type="InterPro" id="IPR036084">
    <property type="entry name" value="Ser_inhib-like_sf"/>
</dbReference>
<evidence type="ECO:0000313" key="22">
    <source>
        <dbReference type="Proteomes" id="UP000824219"/>
    </source>
</evidence>
<dbReference type="Gene3D" id="2.80.10.50">
    <property type="match status" value="1"/>
</dbReference>
<comment type="similarity">
    <text evidence="11">Belongs to the otogelin family.</text>
</comment>
<evidence type="ECO:0000256" key="4">
    <source>
        <dbReference type="ARBA" id="ARBA00022525"/>
    </source>
</evidence>
<dbReference type="InterPro" id="IPR058755">
    <property type="entry name" value="Fn1-VW_OTOGL"/>
</dbReference>
<evidence type="ECO:0000259" key="19">
    <source>
        <dbReference type="PROSITE" id="PS50026"/>
    </source>
</evidence>
<dbReference type="InterPro" id="IPR011701">
    <property type="entry name" value="MFS"/>
</dbReference>
<evidence type="ECO:0000256" key="14">
    <source>
        <dbReference type="PROSITE-ProRule" id="PRU00039"/>
    </source>
</evidence>
<comment type="function">
    <text evidence="13">May act as a transporter of organic cations based on a proton efflux antiport mechanism. May play a role in the transport of chloroquine and quinidine-related compounds in kidney. Plays a role in the regulation of lipid metabolism.</text>
</comment>
<dbReference type="EMBL" id="JAHKSW010000027">
    <property type="protein sequence ID" value="KAG7315317.1"/>
    <property type="molecule type" value="Genomic_DNA"/>
</dbReference>
<gene>
    <name evidence="21" type="ORF">KOW79_021405</name>
</gene>
<dbReference type="Proteomes" id="UP000824219">
    <property type="component" value="Linkage Group LG27"/>
</dbReference>
<dbReference type="InterPro" id="IPR001007">
    <property type="entry name" value="VWF_dom"/>
</dbReference>
<feature type="disulfide bond" evidence="15">
    <location>
        <begin position="417"/>
        <end position="427"/>
    </location>
</feature>
<dbReference type="CDD" id="cd17331">
    <property type="entry name" value="MFS_SLC22A18"/>
    <property type="match status" value="1"/>
</dbReference>
<comment type="caution">
    <text evidence="21">The sequence shown here is derived from an EMBL/GenBank/DDBJ whole genome shotgun (WGS) entry which is preliminary data.</text>
</comment>
<dbReference type="SUPFAM" id="SSF57567">
    <property type="entry name" value="Serine protease inhibitors"/>
    <property type="match status" value="4"/>
</dbReference>
<feature type="compositionally biased region" description="Low complexity" evidence="16">
    <location>
        <begin position="1803"/>
        <end position="1823"/>
    </location>
</feature>
<feature type="compositionally biased region" description="Low complexity" evidence="16">
    <location>
        <begin position="2447"/>
        <end position="2461"/>
    </location>
</feature>
<dbReference type="PROSITE" id="PS50026">
    <property type="entry name" value="EGF_3"/>
    <property type="match status" value="1"/>
</dbReference>
<keyword evidence="15" id="KW-0245">EGF-like domain</keyword>
<dbReference type="PANTHER" id="PTHR11339">
    <property type="entry name" value="EXTRACELLULAR MATRIX GLYCOPROTEIN RELATED"/>
    <property type="match status" value="1"/>
</dbReference>
<dbReference type="InterPro" id="IPR014853">
    <property type="entry name" value="VWF/SSPO/ZAN-like_Cys-rich_dom"/>
</dbReference>
<dbReference type="SMART" id="SM00832">
    <property type="entry name" value="C8"/>
    <property type="match status" value="4"/>
</dbReference>
<dbReference type="InterPro" id="IPR050780">
    <property type="entry name" value="Mucin_vWF_Thrombospondin_sf"/>
</dbReference>
<feature type="domain" description="VWFD" evidence="20">
    <location>
        <begin position="821"/>
        <end position="997"/>
    </location>
</feature>
<dbReference type="InterPro" id="IPR036195">
    <property type="entry name" value="AbfB_ABD_sf"/>
</dbReference>
<dbReference type="GO" id="GO:0016324">
    <property type="term" value="C:apical plasma membrane"/>
    <property type="evidence" value="ECO:0007669"/>
    <property type="project" value="UniProtKB-SubCell"/>
</dbReference>
<dbReference type="GO" id="GO:0005615">
    <property type="term" value="C:extracellular space"/>
    <property type="evidence" value="ECO:0007669"/>
    <property type="project" value="TreeGrafter"/>
</dbReference>
<feature type="transmembrane region" description="Helical" evidence="17">
    <location>
        <begin position="222"/>
        <end position="243"/>
    </location>
</feature>
<proteinExistence type="inferred from homology"/>
<dbReference type="GO" id="GO:0046556">
    <property type="term" value="F:alpha-L-arabinofuranosidase activity"/>
    <property type="evidence" value="ECO:0007669"/>
    <property type="project" value="InterPro"/>
</dbReference>
<dbReference type="Pfam" id="PF05270">
    <property type="entry name" value="AbfB"/>
    <property type="match status" value="1"/>
</dbReference>
<evidence type="ECO:0000256" key="16">
    <source>
        <dbReference type="SAM" id="MobiDB-lite"/>
    </source>
</evidence>
<organism evidence="21 22">
    <name type="scientific">Hemibagrus wyckioides</name>
    <dbReference type="NCBI Taxonomy" id="337641"/>
    <lineage>
        <taxon>Eukaryota</taxon>
        <taxon>Metazoa</taxon>
        <taxon>Chordata</taxon>
        <taxon>Craniata</taxon>
        <taxon>Vertebrata</taxon>
        <taxon>Euteleostomi</taxon>
        <taxon>Actinopterygii</taxon>
        <taxon>Neopterygii</taxon>
        <taxon>Teleostei</taxon>
        <taxon>Ostariophysi</taxon>
        <taxon>Siluriformes</taxon>
        <taxon>Bagridae</taxon>
        <taxon>Hemibagrus</taxon>
    </lineage>
</organism>
<evidence type="ECO:0000256" key="7">
    <source>
        <dbReference type="ARBA" id="ARBA00022989"/>
    </source>
</evidence>
<keyword evidence="9 15" id="KW-1015">Disulfide bond</keyword>
<dbReference type="InterPro" id="IPR001958">
    <property type="entry name" value="Tet-R_TetA/multi-R_MdtG-like"/>
</dbReference>
<dbReference type="InterPro" id="IPR000742">
    <property type="entry name" value="EGF"/>
</dbReference>
<reference evidence="21 22" key="1">
    <citation type="submission" date="2021-06" db="EMBL/GenBank/DDBJ databases">
        <title>Chromosome-level genome assembly of the red-tail catfish (Hemibagrus wyckioides).</title>
        <authorList>
            <person name="Shao F."/>
        </authorList>
    </citation>
    <scope>NUCLEOTIDE SEQUENCE [LARGE SCALE GENOMIC DNA]</scope>
    <source>
        <strain evidence="21">EC202008001</strain>
        <tissue evidence="21">Blood</tissue>
    </source>
</reference>
<evidence type="ECO:0000256" key="11">
    <source>
        <dbReference type="ARBA" id="ARBA00061260"/>
    </source>
</evidence>
<dbReference type="Gene3D" id="2.10.25.10">
    <property type="entry name" value="Laminin"/>
    <property type="match status" value="3"/>
</dbReference>
<feature type="region of interest" description="Disordered" evidence="16">
    <location>
        <begin position="2429"/>
        <end position="2463"/>
    </location>
</feature>
<dbReference type="SMART" id="SM00215">
    <property type="entry name" value="VWC_out"/>
    <property type="match status" value="1"/>
</dbReference>
<dbReference type="InterPro" id="IPR006207">
    <property type="entry name" value="Cys_knot_C"/>
</dbReference>
<dbReference type="FunFam" id="1.20.1250.20:FF:000297">
    <property type="entry name" value="Solute carrier family 22 member 18"/>
    <property type="match status" value="1"/>
</dbReference>
<comment type="subcellular location">
    <subcellularLocation>
        <location evidence="1">Apical cell membrane</location>
        <topology evidence="1">Multi-pass membrane protein</topology>
    </subcellularLocation>
    <subcellularLocation>
        <location evidence="2">Secreted</location>
    </subcellularLocation>
</comment>
<dbReference type="GO" id="GO:0031012">
    <property type="term" value="C:extracellular matrix"/>
    <property type="evidence" value="ECO:0007669"/>
    <property type="project" value="TreeGrafter"/>
</dbReference>
<dbReference type="PROSITE" id="PS01225">
    <property type="entry name" value="CTCK_2"/>
    <property type="match status" value="1"/>
</dbReference>
<dbReference type="InterPro" id="IPR001846">
    <property type="entry name" value="VWF_type-D"/>
</dbReference>
<protein>
    <recommendedName>
        <fullName evidence="12">Organic cation transporter-like protein 2</fullName>
    </recommendedName>
</protein>
<feature type="transmembrane region" description="Helical" evidence="17">
    <location>
        <begin position="78"/>
        <end position="104"/>
    </location>
</feature>
<feature type="transmembrane region" description="Helical" evidence="17">
    <location>
        <begin position="164"/>
        <end position="184"/>
    </location>
</feature>
<evidence type="ECO:0000256" key="1">
    <source>
        <dbReference type="ARBA" id="ARBA00004424"/>
    </source>
</evidence>
<keyword evidence="10" id="KW-0325">Glycoprotein</keyword>
<feature type="domain" description="VWFD" evidence="20">
    <location>
        <begin position="457"/>
        <end position="635"/>
    </location>
</feature>
<dbReference type="InterPro" id="IPR036259">
    <property type="entry name" value="MFS_trans_sf"/>
</dbReference>
<dbReference type="InterPro" id="IPR002919">
    <property type="entry name" value="TIL_dom"/>
</dbReference>
<evidence type="ECO:0000259" key="20">
    <source>
        <dbReference type="PROSITE" id="PS51233"/>
    </source>
</evidence>
<dbReference type="InterPro" id="IPR058754">
    <property type="entry name" value="OTOGL-like_N"/>
</dbReference>
<keyword evidence="5 17" id="KW-0812">Transmembrane</keyword>
<dbReference type="Pfam" id="PF25960">
    <property type="entry name" value="Fn1-VW_OTOGL"/>
    <property type="match status" value="1"/>
</dbReference>
<evidence type="ECO:0000313" key="21">
    <source>
        <dbReference type="EMBL" id="KAG7315317.1"/>
    </source>
</evidence>
<evidence type="ECO:0000256" key="9">
    <source>
        <dbReference type="ARBA" id="ARBA00023157"/>
    </source>
</evidence>
<evidence type="ECO:0000256" key="13">
    <source>
        <dbReference type="ARBA" id="ARBA00093348"/>
    </source>
</evidence>
<keyword evidence="4" id="KW-0964">Secreted</keyword>
<dbReference type="InterPro" id="IPR007934">
    <property type="entry name" value="AbfB_ABD"/>
</dbReference>